<reference evidence="1 2" key="1">
    <citation type="submission" date="2019-12" db="EMBL/GenBank/DDBJ databases">
        <title>Isolation and characterization of three novel carbon monoxide-oxidizing members of Halobacteria from salione crusts and soils.</title>
        <authorList>
            <person name="Myers M.R."/>
            <person name="King G.M."/>
        </authorList>
    </citation>
    <scope>NUCLEOTIDE SEQUENCE [LARGE SCALE GENOMIC DNA]</scope>
    <source>
        <strain evidence="1 2">WSH3</strain>
    </source>
</reference>
<dbReference type="InterPro" id="IPR021516">
    <property type="entry name" value="DUF3179"/>
</dbReference>
<proteinExistence type="predicted"/>
<protein>
    <submittedName>
        <fullName evidence="1">DUF3179 domain-containing protein</fullName>
    </submittedName>
</protein>
<dbReference type="OrthoDB" id="2731at2157"/>
<dbReference type="EMBL" id="WUUT01000001">
    <property type="protein sequence ID" value="MXR50229.1"/>
    <property type="molecule type" value="Genomic_DNA"/>
</dbReference>
<keyword evidence="2" id="KW-1185">Reference proteome</keyword>
<evidence type="ECO:0000313" key="2">
    <source>
        <dbReference type="Proteomes" id="UP000466535"/>
    </source>
</evidence>
<sequence length="385" mass="42321">MERRRLLRSLVAGGAIATAGCTGVTREDDEETDEVRERIPVRTPGGVETVVDGVELPVPGEEIRRPLPTDGIPAIVDPAFAEDWSGLDPDGVDDPRLPAESPVLGVERDGEARAYPLRILNRHEIVNDEFGGPIAVTYCVLCGSGVVVERTVDGEETRFGVSGKLWRNDLVMYDEATESLWSQLLATAIRGPRVGERLDLVPVTLTDWGSWQETHPGTAVLLPPPKSGLIAESPLSFDYFDSKYSYEREDQLIGRDNRGNGLYGKTMVVGVEADDEARAYPFHVVEKEGVINDRVGSLPVVVSIAADDTLTAYDRRVGGETLVFEASDRETFRGGGSRWLRRTGEAIDGPHRGQRLDRANEHPPLFWTGWSNFNPDTDVYGLDPK</sequence>
<accession>A0A6B0TAM3</accession>
<dbReference type="Pfam" id="PF11376">
    <property type="entry name" value="DUF3179"/>
    <property type="match status" value="1"/>
</dbReference>
<dbReference type="Proteomes" id="UP000466535">
    <property type="component" value="Unassembled WGS sequence"/>
</dbReference>
<dbReference type="PROSITE" id="PS51257">
    <property type="entry name" value="PROKAR_LIPOPROTEIN"/>
    <property type="match status" value="1"/>
</dbReference>
<name>A0A6B0TAM3_9EURY</name>
<comment type="caution">
    <text evidence="1">The sequence shown here is derived from an EMBL/GenBank/DDBJ whole genome shotgun (WGS) entry which is preliminary data.</text>
</comment>
<dbReference type="AlphaFoldDB" id="A0A6B0TAM3"/>
<evidence type="ECO:0000313" key="1">
    <source>
        <dbReference type="EMBL" id="MXR50229.1"/>
    </source>
</evidence>
<organism evidence="1 2">
    <name type="scientific">Halovenus carboxidivorans</name>
    <dbReference type="NCBI Taxonomy" id="2692199"/>
    <lineage>
        <taxon>Archaea</taxon>
        <taxon>Methanobacteriati</taxon>
        <taxon>Methanobacteriota</taxon>
        <taxon>Stenosarchaea group</taxon>
        <taxon>Halobacteria</taxon>
        <taxon>Halobacteriales</taxon>
        <taxon>Haloarculaceae</taxon>
        <taxon>Halovenus</taxon>
    </lineage>
</organism>
<gene>
    <name evidence="1" type="ORF">GRX03_01210</name>
</gene>
<dbReference type="RefSeq" id="WP_159762383.1">
    <property type="nucleotide sequence ID" value="NZ_WUUT01000001.1"/>
</dbReference>